<dbReference type="PROSITE" id="PS50943">
    <property type="entry name" value="HTH_CROC1"/>
    <property type="match status" value="1"/>
</dbReference>
<dbReference type="InterPro" id="IPR014710">
    <property type="entry name" value="RmlC-like_jellyroll"/>
</dbReference>
<evidence type="ECO:0000313" key="4">
    <source>
        <dbReference type="Proteomes" id="UP000655868"/>
    </source>
</evidence>
<reference evidence="3" key="1">
    <citation type="submission" date="2020-12" db="EMBL/GenBank/DDBJ databases">
        <title>Antrihabitans popcorni sp. nov. and Antrihabitans auranticaus sp. nov., isolated from a larva cave.</title>
        <authorList>
            <person name="Lee S.D."/>
            <person name="Kim I.S."/>
        </authorList>
    </citation>
    <scope>NUCLEOTIDE SEQUENCE</scope>
    <source>
        <strain evidence="3">YC3-6</strain>
    </source>
</reference>
<dbReference type="Proteomes" id="UP000655868">
    <property type="component" value="Unassembled WGS sequence"/>
</dbReference>
<gene>
    <name evidence="3" type="ORF">JGU71_18575</name>
</gene>
<dbReference type="EMBL" id="JAEMNV010000006">
    <property type="protein sequence ID" value="MBJ8340893.1"/>
    <property type="molecule type" value="Genomic_DNA"/>
</dbReference>
<dbReference type="PANTHER" id="PTHR46797:SF1">
    <property type="entry name" value="METHYLPHOSPHONATE SYNTHASE"/>
    <property type="match status" value="1"/>
</dbReference>
<dbReference type="GO" id="GO:0005829">
    <property type="term" value="C:cytosol"/>
    <property type="evidence" value="ECO:0007669"/>
    <property type="project" value="TreeGrafter"/>
</dbReference>
<dbReference type="PANTHER" id="PTHR46797">
    <property type="entry name" value="HTH-TYPE TRANSCRIPTIONAL REGULATOR"/>
    <property type="match status" value="1"/>
</dbReference>
<comment type="caution">
    <text evidence="3">The sequence shown here is derived from an EMBL/GenBank/DDBJ whole genome shotgun (WGS) entry which is preliminary data.</text>
</comment>
<keyword evidence="1" id="KW-0238">DNA-binding</keyword>
<dbReference type="Pfam" id="PF01381">
    <property type="entry name" value="HTH_3"/>
    <property type="match status" value="1"/>
</dbReference>
<protein>
    <submittedName>
        <fullName evidence="3">Helix-turn-helix transcriptional regulator</fullName>
    </submittedName>
</protein>
<proteinExistence type="predicted"/>
<dbReference type="AlphaFoldDB" id="A0A934U5I7"/>
<dbReference type="InterPro" id="IPR001387">
    <property type="entry name" value="Cro/C1-type_HTH"/>
</dbReference>
<dbReference type="InterPro" id="IPR050807">
    <property type="entry name" value="TransReg_Diox_bact_type"/>
</dbReference>
<dbReference type="InterPro" id="IPR011051">
    <property type="entry name" value="RmlC_Cupin_sf"/>
</dbReference>
<name>A0A934U5I7_9NOCA</name>
<evidence type="ECO:0000259" key="2">
    <source>
        <dbReference type="PROSITE" id="PS50943"/>
    </source>
</evidence>
<dbReference type="RefSeq" id="WP_199705787.1">
    <property type="nucleotide sequence ID" value="NZ_JAEMNV010000006.1"/>
</dbReference>
<evidence type="ECO:0000313" key="3">
    <source>
        <dbReference type="EMBL" id="MBJ8340893.1"/>
    </source>
</evidence>
<feature type="domain" description="HTH cro/C1-type" evidence="2">
    <location>
        <begin position="22"/>
        <end position="77"/>
    </location>
</feature>
<dbReference type="SUPFAM" id="SSF47413">
    <property type="entry name" value="lambda repressor-like DNA-binding domains"/>
    <property type="match status" value="1"/>
</dbReference>
<sequence>MSDLTRDRSVRTVGGQQLGRAIRTMRRERSLTLTQLSERSGLSAPFLSQVENNRANPSLASLALIAAALECATIDIIGAADAGRIVEITSAPPLFDDGDRSLNPRGGEVNVVESRRREGGETVPVRHRHDCVLYVARGDVDITVTPPSGPQVHRLDAGASVVCAAGVPYHWSAVSGEAIVLAIRVDDRVVARHE</sequence>
<dbReference type="Gene3D" id="1.10.260.40">
    <property type="entry name" value="lambda repressor-like DNA-binding domains"/>
    <property type="match status" value="1"/>
</dbReference>
<dbReference type="SMART" id="SM00530">
    <property type="entry name" value="HTH_XRE"/>
    <property type="match status" value="1"/>
</dbReference>
<dbReference type="Gene3D" id="2.60.120.10">
    <property type="entry name" value="Jelly Rolls"/>
    <property type="match status" value="1"/>
</dbReference>
<keyword evidence="4" id="KW-1185">Reference proteome</keyword>
<dbReference type="CDD" id="cd00093">
    <property type="entry name" value="HTH_XRE"/>
    <property type="match status" value="1"/>
</dbReference>
<evidence type="ECO:0000256" key="1">
    <source>
        <dbReference type="ARBA" id="ARBA00023125"/>
    </source>
</evidence>
<dbReference type="GO" id="GO:0003677">
    <property type="term" value="F:DNA binding"/>
    <property type="evidence" value="ECO:0007669"/>
    <property type="project" value="UniProtKB-KW"/>
</dbReference>
<accession>A0A934U5I7</accession>
<organism evidence="3 4">
    <name type="scientific">Antrihabitans stalagmiti</name>
    <dbReference type="NCBI Taxonomy" id="2799499"/>
    <lineage>
        <taxon>Bacteria</taxon>
        <taxon>Bacillati</taxon>
        <taxon>Actinomycetota</taxon>
        <taxon>Actinomycetes</taxon>
        <taxon>Mycobacteriales</taxon>
        <taxon>Nocardiaceae</taxon>
        <taxon>Antrihabitans</taxon>
    </lineage>
</organism>
<dbReference type="InterPro" id="IPR010982">
    <property type="entry name" value="Lambda_DNA-bd_dom_sf"/>
</dbReference>
<dbReference type="GO" id="GO:0003700">
    <property type="term" value="F:DNA-binding transcription factor activity"/>
    <property type="evidence" value="ECO:0007669"/>
    <property type="project" value="TreeGrafter"/>
</dbReference>
<dbReference type="SUPFAM" id="SSF51182">
    <property type="entry name" value="RmlC-like cupins"/>
    <property type="match status" value="1"/>
</dbReference>